<feature type="non-terminal residue" evidence="1">
    <location>
        <position position="1"/>
    </location>
</feature>
<reference evidence="1 2" key="1">
    <citation type="journal article" date="2016" name="Mol. Biol. Evol.">
        <title>Comparative Genomics of Early-Diverging Mushroom-Forming Fungi Provides Insights into the Origins of Lignocellulose Decay Capabilities.</title>
        <authorList>
            <person name="Nagy L.G."/>
            <person name="Riley R."/>
            <person name="Tritt A."/>
            <person name="Adam C."/>
            <person name="Daum C."/>
            <person name="Floudas D."/>
            <person name="Sun H."/>
            <person name="Yadav J.S."/>
            <person name="Pangilinan J."/>
            <person name="Larsson K.H."/>
            <person name="Matsuura K."/>
            <person name="Barry K."/>
            <person name="Labutti K."/>
            <person name="Kuo R."/>
            <person name="Ohm R.A."/>
            <person name="Bhattacharya S.S."/>
            <person name="Shirouzu T."/>
            <person name="Yoshinaga Y."/>
            <person name="Martin F.M."/>
            <person name="Grigoriev I.V."/>
            <person name="Hibbett D.S."/>
        </authorList>
    </citation>
    <scope>NUCLEOTIDE SEQUENCE [LARGE SCALE GENOMIC DNA]</scope>
    <source>
        <strain evidence="1 2">L-15889</strain>
    </source>
</reference>
<organism evidence="1 2">
    <name type="scientific">Daedalea quercina L-15889</name>
    <dbReference type="NCBI Taxonomy" id="1314783"/>
    <lineage>
        <taxon>Eukaryota</taxon>
        <taxon>Fungi</taxon>
        <taxon>Dikarya</taxon>
        <taxon>Basidiomycota</taxon>
        <taxon>Agaricomycotina</taxon>
        <taxon>Agaricomycetes</taxon>
        <taxon>Polyporales</taxon>
        <taxon>Fomitopsis</taxon>
    </lineage>
</organism>
<dbReference type="Proteomes" id="UP000076727">
    <property type="component" value="Unassembled WGS sequence"/>
</dbReference>
<dbReference type="EMBL" id="KV429177">
    <property type="protein sequence ID" value="KZT63508.1"/>
    <property type="molecule type" value="Genomic_DNA"/>
</dbReference>
<evidence type="ECO:0000313" key="1">
    <source>
        <dbReference type="EMBL" id="KZT63508.1"/>
    </source>
</evidence>
<protein>
    <submittedName>
        <fullName evidence="1">Uncharacterized protein</fullName>
    </submittedName>
</protein>
<dbReference type="STRING" id="1314783.A0A165KS89"/>
<evidence type="ECO:0000313" key="2">
    <source>
        <dbReference type="Proteomes" id="UP000076727"/>
    </source>
</evidence>
<feature type="non-terminal residue" evidence="1">
    <location>
        <position position="129"/>
    </location>
</feature>
<keyword evidence="2" id="KW-1185">Reference proteome</keyword>
<sequence>RAQHRACPRFSIQAQVRALCQLHAVRLLSSISRTMSILYGVDDLVNTALRHDTPEWRMQHACAPCLYVLEGEEPLKPALLATMDGNQSLKLVDDAYCAGITRYDPRTARTDMWLHPDDVNRFQNEVQDN</sequence>
<dbReference type="OrthoDB" id="2801263at2759"/>
<name>A0A165KS89_9APHY</name>
<proteinExistence type="predicted"/>
<dbReference type="AlphaFoldDB" id="A0A165KS89"/>
<gene>
    <name evidence="1" type="ORF">DAEQUDRAFT_650722</name>
</gene>
<accession>A0A165KS89</accession>